<dbReference type="RefSeq" id="WP_015949463.1">
    <property type="nucleotide sequence ID" value="NC_011768.1"/>
</dbReference>
<dbReference type="HOGENOM" id="CLU_073253_0_0_7"/>
<protein>
    <submittedName>
        <fullName evidence="2">Beta-lactamase domain protein</fullName>
    </submittedName>
</protein>
<keyword evidence="3" id="KW-1185">Reference proteome</keyword>
<dbReference type="KEGG" id="dal:Dalk_4746"/>
<name>B8FCZ3_DESAL</name>
<dbReference type="Gene3D" id="3.60.15.10">
    <property type="entry name" value="Ribonuclease Z/Hydroxyacylglutathione hydrolase-like"/>
    <property type="match status" value="1"/>
</dbReference>
<dbReference type="SUPFAM" id="SSF56281">
    <property type="entry name" value="Metallo-hydrolase/oxidoreductase"/>
    <property type="match status" value="1"/>
</dbReference>
<dbReference type="SMART" id="SM00849">
    <property type="entry name" value="Lactamase_B"/>
    <property type="match status" value="1"/>
</dbReference>
<proteinExistence type="predicted"/>
<dbReference type="PANTHER" id="PTHR47619:SF1">
    <property type="entry name" value="EXODEOXYRIBONUCLEASE WALJ"/>
    <property type="match status" value="1"/>
</dbReference>
<evidence type="ECO:0000313" key="2">
    <source>
        <dbReference type="EMBL" id="ACL06424.1"/>
    </source>
</evidence>
<dbReference type="InterPro" id="IPR052533">
    <property type="entry name" value="WalJ/YycJ-like"/>
</dbReference>
<sequence>MTNSPSENPFKICVLASGSKGNSIYVTDGTTSILVDAGLSGVQLERRMAERDIDPKSISAILVSHEHTDHVSGVGVLCRRYGYTAYFTRETYKASIKGLGKIEKCKGFVPGQEFTIGGMTIHPFSTSHDAVNPAGFTIQAHGAKAGIATDLGIATAMVKNHLQDCNVLLMEANHDVQMLLDGPYPWHLKQRIKGRSGHLSNDASRELLEEILHDGLSHVILGHLSETNNLPEIALDTVAPVLDGHKAKLCAAHQSMCGDLIDICCKKE</sequence>
<dbReference type="Proteomes" id="UP000000739">
    <property type="component" value="Chromosome"/>
</dbReference>
<reference evidence="2 3" key="1">
    <citation type="journal article" date="2012" name="Environ. Microbiol.">
        <title>The genome sequence of Desulfatibacillum alkenivorans AK-01: a blueprint for anaerobic alkane oxidation.</title>
        <authorList>
            <person name="Callaghan A.V."/>
            <person name="Morris B.E."/>
            <person name="Pereira I.A."/>
            <person name="McInerney M.J."/>
            <person name="Austin R.N."/>
            <person name="Groves J.T."/>
            <person name="Kukor J.J."/>
            <person name="Suflita J.M."/>
            <person name="Young L.Y."/>
            <person name="Zylstra G.J."/>
            <person name="Wawrik B."/>
        </authorList>
    </citation>
    <scope>NUCLEOTIDE SEQUENCE [LARGE SCALE GENOMIC DNA]</scope>
    <source>
        <strain evidence="2 3">AK-01</strain>
    </source>
</reference>
<dbReference type="EMBL" id="CP001322">
    <property type="protein sequence ID" value="ACL06424.1"/>
    <property type="molecule type" value="Genomic_DNA"/>
</dbReference>
<organism evidence="2 3">
    <name type="scientific">Desulfatibacillum aliphaticivorans</name>
    <dbReference type="NCBI Taxonomy" id="218208"/>
    <lineage>
        <taxon>Bacteria</taxon>
        <taxon>Pseudomonadati</taxon>
        <taxon>Thermodesulfobacteriota</taxon>
        <taxon>Desulfobacteria</taxon>
        <taxon>Desulfobacterales</taxon>
        <taxon>Desulfatibacillaceae</taxon>
        <taxon>Desulfatibacillum</taxon>
    </lineage>
</organism>
<dbReference type="InterPro" id="IPR001279">
    <property type="entry name" value="Metallo-B-lactamas"/>
</dbReference>
<dbReference type="Pfam" id="PF12706">
    <property type="entry name" value="Lactamase_B_2"/>
    <property type="match status" value="1"/>
</dbReference>
<evidence type="ECO:0000313" key="3">
    <source>
        <dbReference type="Proteomes" id="UP000000739"/>
    </source>
</evidence>
<accession>B8FCZ3</accession>
<dbReference type="eggNOG" id="COG1235">
    <property type="taxonomic scope" value="Bacteria"/>
</dbReference>
<gene>
    <name evidence="2" type="ordered locus">Dalk_4746</name>
</gene>
<dbReference type="PANTHER" id="PTHR47619">
    <property type="entry name" value="METALLO-HYDROLASE YYCJ-RELATED"/>
    <property type="match status" value="1"/>
</dbReference>
<evidence type="ECO:0000259" key="1">
    <source>
        <dbReference type="SMART" id="SM00849"/>
    </source>
</evidence>
<dbReference type="AlphaFoldDB" id="B8FCZ3"/>
<feature type="domain" description="Metallo-beta-lactamase" evidence="1">
    <location>
        <begin position="20"/>
        <end position="223"/>
    </location>
</feature>
<dbReference type="InterPro" id="IPR036866">
    <property type="entry name" value="RibonucZ/Hydroxyglut_hydro"/>
</dbReference>